<evidence type="ECO:0000313" key="1">
    <source>
        <dbReference type="EMBL" id="SVC42662.1"/>
    </source>
</evidence>
<protein>
    <submittedName>
        <fullName evidence="1">Uncharacterized protein</fullName>
    </submittedName>
</protein>
<name>A0A382M5M8_9ZZZZ</name>
<accession>A0A382M5M8</accession>
<dbReference type="EMBL" id="UINC01090588">
    <property type="protein sequence ID" value="SVC42662.1"/>
    <property type="molecule type" value="Genomic_DNA"/>
</dbReference>
<proteinExistence type="predicted"/>
<reference evidence="1" key="1">
    <citation type="submission" date="2018-05" db="EMBL/GenBank/DDBJ databases">
        <authorList>
            <person name="Lanie J.A."/>
            <person name="Ng W.-L."/>
            <person name="Kazmierczak K.M."/>
            <person name="Andrzejewski T.M."/>
            <person name="Davidsen T.M."/>
            <person name="Wayne K.J."/>
            <person name="Tettelin H."/>
            <person name="Glass J.I."/>
            <person name="Rusch D."/>
            <person name="Podicherti R."/>
            <person name="Tsui H.-C.T."/>
            <person name="Winkler M.E."/>
        </authorList>
    </citation>
    <scope>NUCLEOTIDE SEQUENCE</scope>
</reference>
<organism evidence="1">
    <name type="scientific">marine metagenome</name>
    <dbReference type="NCBI Taxonomy" id="408172"/>
    <lineage>
        <taxon>unclassified sequences</taxon>
        <taxon>metagenomes</taxon>
        <taxon>ecological metagenomes</taxon>
    </lineage>
</organism>
<sequence>MPAWCRFDLPVGLHDDQPGVEPGQECRPAVEGIRRVEEGQVPRSGIGCQP</sequence>
<gene>
    <name evidence="1" type="ORF">METZ01_LOCUS295516</name>
</gene>
<feature type="non-terminal residue" evidence="1">
    <location>
        <position position="50"/>
    </location>
</feature>
<dbReference type="AlphaFoldDB" id="A0A382M5M8"/>